<organism evidence="2 3">
    <name type="scientific">Stylosanthes scabra</name>
    <dbReference type="NCBI Taxonomy" id="79078"/>
    <lineage>
        <taxon>Eukaryota</taxon>
        <taxon>Viridiplantae</taxon>
        <taxon>Streptophyta</taxon>
        <taxon>Embryophyta</taxon>
        <taxon>Tracheophyta</taxon>
        <taxon>Spermatophyta</taxon>
        <taxon>Magnoliopsida</taxon>
        <taxon>eudicotyledons</taxon>
        <taxon>Gunneridae</taxon>
        <taxon>Pentapetalae</taxon>
        <taxon>rosids</taxon>
        <taxon>fabids</taxon>
        <taxon>Fabales</taxon>
        <taxon>Fabaceae</taxon>
        <taxon>Papilionoideae</taxon>
        <taxon>50 kb inversion clade</taxon>
        <taxon>dalbergioids sensu lato</taxon>
        <taxon>Dalbergieae</taxon>
        <taxon>Pterocarpus clade</taxon>
        <taxon>Stylosanthes</taxon>
    </lineage>
</organism>
<evidence type="ECO:0000313" key="3">
    <source>
        <dbReference type="Proteomes" id="UP001341840"/>
    </source>
</evidence>
<keyword evidence="3" id="KW-1185">Reference proteome</keyword>
<dbReference type="EMBL" id="JASCZI010184014">
    <property type="protein sequence ID" value="MED6189870.1"/>
    <property type="molecule type" value="Genomic_DNA"/>
</dbReference>
<comment type="caution">
    <text evidence="2">The sequence shown here is derived from an EMBL/GenBank/DDBJ whole genome shotgun (WGS) entry which is preliminary data.</text>
</comment>
<sequence>MEFRTGRESGHGASVSGLWALNPKPTVAIPGKKIASSAVQNNGDATVGLAGRTTGRTPFSSFTNPRHFNVGDEGVGDEGTPAGLCGEVRQCWCDDDGRESGRGRVGVGVRDGWRLGIVSGKK</sequence>
<proteinExistence type="predicted"/>
<feature type="compositionally biased region" description="Polar residues" evidence="1">
    <location>
        <begin position="54"/>
        <end position="66"/>
    </location>
</feature>
<accession>A0ABU6WVC5</accession>
<evidence type="ECO:0000256" key="1">
    <source>
        <dbReference type="SAM" id="MobiDB-lite"/>
    </source>
</evidence>
<evidence type="ECO:0000313" key="2">
    <source>
        <dbReference type="EMBL" id="MED6189870.1"/>
    </source>
</evidence>
<reference evidence="2 3" key="1">
    <citation type="journal article" date="2023" name="Plants (Basel)">
        <title>Bridging the Gap: Combining Genomics and Transcriptomics Approaches to Understand Stylosanthes scabra, an Orphan Legume from the Brazilian Caatinga.</title>
        <authorList>
            <person name="Ferreira-Neto J.R.C."/>
            <person name="da Silva M.D."/>
            <person name="Binneck E."/>
            <person name="de Melo N.F."/>
            <person name="da Silva R.H."/>
            <person name="de Melo A.L.T.M."/>
            <person name="Pandolfi V."/>
            <person name="Bustamante F.O."/>
            <person name="Brasileiro-Vidal A.C."/>
            <person name="Benko-Iseppon A.M."/>
        </authorList>
    </citation>
    <scope>NUCLEOTIDE SEQUENCE [LARGE SCALE GENOMIC DNA]</scope>
    <source>
        <tissue evidence="2">Leaves</tissue>
    </source>
</reference>
<protein>
    <submittedName>
        <fullName evidence="2">Uncharacterized protein</fullName>
    </submittedName>
</protein>
<dbReference type="Proteomes" id="UP001341840">
    <property type="component" value="Unassembled WGS sequence"/>
</dbReference>
<name>A0ABU6WVC5_9FABA</name>
<gene>
    <name evidence="2" type="ORF">PIB30_100231</name>
</gene>
<feature type="region of interest" description="Disordered" evidence="1">
    <location>
        <begin position="47"/>
        <end position="77"/>
    </location>
</feature>